<evidence type="ECO:0000256" key="5">
    <source>
        <dbReference type="ARBA" id="ARBA00023136"/>
    </source>
</evidence>
<dbReference type="InterPro" id="IPR037185">
    <property type="entry name" value="EmrE-like"/>
</dbReference>
<dbReference type="PANTHER" id="PTHR32322">
    <property type="entry name" value="INNER MEMBRANE TRANSPORTER"/>
    <property type="match status" value="1"/>
</dbReference>
<feature type="transmembrane region" description="Helical" evidence="6">
    <location>
        <begin position="100"/>
        <end position="119"/>
    </location>
</feature>
<evidence type="ECO:0000256" key="3">
    <source>
        <dbReference type="ARBA" id="ARBA00022692"/>
    </source>
</evidence>
<feature type="transmembrane region" description="Helical" evidence="6">
    <location>
        <begin position="273"/>
        <end position="291"/>
    </location>
</feature>
<feature type="transmembrane region" description="Helical" evidence="6">
    <location>
        <begin position="220"/>
        <end position="237"/>
    </location>
</feature>
<feature type="transmembrane region" description="Helical" evidence="6">
    <location>
        <begin position="41"/>
        <end position="58"/>
    </location>
</feature>
<comment type="similarity">
    <text evidence="2">Belongs to the EamA transporter family.</text>
</comment>
<evidence type="ECO:0000256" key="2">
    <source>
        <dbReference type="ARBA" id="ARBA00007362"/>
    </source>
</evidence>
<sequence length="299" mass="32512">MNNSILKGSLFVALGAISYGMLTTFVKMAYAEGYTSHEITFSQMALGLAGLVLINIFIRKEKAAAPIQKKSKSIIKLVAAGTSLGLTSTFYYLAAKYIPVSIGIVLLMQSVWMGVVLEALLEKKAPGAKKVFAVIAILAGTVLATNLLADSFQLDWRGMGWGLLAAMSYTVTIYTSNTVALQLHPLRRSLWMMLGGTLIVGIISFPFLIEQFNLQIIQKWGLILALFGTILPPILYTRGMPKTGVGLGAIVSSIELPAAVLMAYFLLSERVDMYQWAGIILILIAVIQMNLPNFRRGKA</sequence>
<dbReference type="Gene3D" id="1.10.3730.20">
    <property type="match status" value="1"/>
</dbReference>
<feature type="transmembrane region" description="Helical" evidence="6">
    <location>
        <begin position="190"/>
        <end position="208"/>
    </location>
</feature>
<keyword evidence="5 6" id="KW-0472">Membrane</keyword>
<feature type="transmembrane region" description="Helical" evidence="6">
    <location>
        <begin position="74"/>
        <end position="94"/>
    </location>
</feature>
<feature type="domain" description="EamA" evidence="7">
    <location>
        <begin position="7"/>
        <end position="144"/>
    </location>
</feature>
<dbReference type="Proteomes" id="UP001163981">
    <property type="component" value="Chromosome"/>
</dbReference>
<keyword evidence="9" id="KW-1185">Reference proteome</keyword>
<evidence type="ECO:0000313" key="9">
    <source>
        <dbReference type="Proteomes" id="UP001163981"/>
    </source>
</evidence>
<evidence type="ECO:0000256" key="1">
    <source>
        <dbReference type="ARBA" id="ARBA00004141"/>
    </source>
</evidence>
<dbReference type="PANTHER" id="PTHR32322:SF2">
    <property type="entry name" value="EAMA DOMAIN-CONTAINING PROTEIN"/>
    <property type="match status" value="1"/>
</dbReference>
<feature type="transmembrane region" description="Helical" evidence="6">
    <location>
        <begin position="131"/>
        <end position="149"/>
    </location>
</feature>
<comment type="subcellular location">
    <subcellularLocation>
        <location evidence="1">Membrane</location>
        <topology evidence="1">Multi-pass membrane protein</topology>
    </subcellularLocation>
</comment>
<dbReference type="InterPro" id="IPR000620">
    <property type="entry name" value="EamA_dom"/>
</dbReference>
<evidence type="ECO:0000313" key="8">
    <source>
        <dbReference type="EMBL" id="UZH54147.1"/>
    </source>
</evidence>
<dbReference type="Pfam" id="PF00892">
    <property type="entry name" value="EamA"/>
    <property type="match status" value="2"/>
</dbReference>
<dbReference type="RefSeq" id="WP_265162455.1">
    <property type="nucleotide sequence ID" value="NZ_CP069620.1"/>
</dbReference>
<dbReference type="EMBL" id="CP069620">
    <property type="protein sequence ID" value="UZH54147.1"/>
    <property type="molecule type" value="Genomic_DNA"/>
</dbReference>
<feature type="transmembrane region" description="Helical" evidence="6">
    <location>
        <begin position="161"/>
        <end position="183"/>
    </location>
</feature>
<reference evidence="8" key="1">
    <citation type="submission" date="2021-02" db="EMBL/GenBank/DDBJ databases">
        <title>Salinimicrobium sp. nov. isolated from seawater in Tongyeong, Republic of Korea.</title>
        <authorList>
            <person name="Lee S.-J."/>
        </authorList>
    </citation>
    <scope>NUCLEOTIDE SEQUENCE</scope>
    <source>
        <strain evidence="8">HN-2-9-2</strain>
    </source>
</reference>
<evidence type="ECO:0000256" key="6">
    <source>
        <dbReference type="SAM" id="Phobius"/>
    </source>
</evidence>
<keyword evidence="3 6" id="KW-0812">Transmembrane</keyword>
<evidence type="ECO:0000259" key="7">
    <source>
        <dbReference type="Pfam" id="PF00892"/>
    </source>
</evidence>
<dbReference type="SUPFAM" id="SSF103481">
    <property type="entry name" value="Multidrug resistance efflux transporter EmrE"/>
    <property type="match status" value="2"/>
</dbReference>
<accession>A0ABY6NMN3</accession>
<proteinExistence type="inferred from homology"/>
<evidence type="ECO:0000256" key="4">
    <source>
        <dbReference type="ARBA" id="ARBA00022989"/>
    </source>
</evidence>
<gene>
    <name evidence="8" type="ORF">JRG66_09055</name>
</gene>
<feature type="domain" description="EamA" evidence="7">
    <location>
        <begin position="157"/>
        <end position="289"/>
    </location>
</feature>
<organism evidence="8 9">
    <name type="scientific">Salinimicrobium tongyeongense</name>
    <dbReference type="NCBI Taxonomy" id="2809707"/>
    <lineage>
        <taxon>Bacteria</taxon>
        <taxon>Pseudomonadati</taxon>
        <taxon>Bacteroidota</taxon>
        <taxon>Flavobacteriia</taxon>
        <taxon>Flavobacteriales</taxon>
        <taxon>Flavobacteriaceae</taxon>
        <taxon>Salinimicrobium</taxon>
    </lineage>
</organism>
<protein>
    <submittedName>
        <fullName evidence="8">EamA family transporter</fullName>
    </submittedName>
</protein>
<feature type="transmembrane region" description="Helical" evidence="6">
    <location>
        <begin position="244"/>
        <end position="267"/>
    </location>
</feature>
<dbReference type="InterPro" id="IPR050638">
    <property type="entry name" value="AA-Vitamin_Transporters"/>
</dbReference>
<keyword evidence="4 6" id="KW-1133">Transmembrane helix</keyword>
<name>A0ABY6NMN3_9FLAO</name>